<sequence>MSDGEAKPIVLESVALVDAGPLGPHPSTIRVSAPFLSHAAIDQHLSHARNNSGSLSIGLDAQERSLAEAREDNVRLQGVIWLDSVRRALQLPIRTFTTACVYYHKFRLAHPSVEYSWIDAAAASLLTSCKNEDTLKKSRDILAAAYNLKQPTTHEHVSADDPMFEASSRIVIGLERLVLESGAFDFRSRSPHHSLVKIAKSLFSRTPGEEGVDSHAVTGLAWTILTDMHRTFAPLKQTSATLALASLELALRLQTSTIDELSPTISTNLLALHDKWHSSRQEVMETLLDALDLYTHHTAATILGSRFSLDDFLRIRLTFNKECSSSSLLRHANVLPAALDNGNGFSNTLRVSNGHPTPVSPPQLGQTSQHNNGIAPIHPMAEGGGTLRFMLNPQRAIDEKVQYNRFHIEKWEEYEEEIEIPIVQPRSRERDADRDRDRDSHARGSESGRRHGRDDYSRDERHRDREREGDRDRGHPRDRHETRYDDRRHEDRDRDRRYDSRRDRDRRYHDDESRRRSRHER</sequence>
<protein>
    <submittedName>
        <fullName evidence="5">Cyclin-like protein</fullName>
    </submittedName>
</protein>
<dbReference type="Gene3D" id="1.10.472.10">
    <property type="entry name" value="Cyclin-like"/>
    <property type="match status" value="2"/>
</dbReference>
<dbReference type="GeneID" id="54360181"/>
<feature type="region of interest" description="Disordered" evidence="2">
    <location>
        <begin position="425"/>
        <end position="521"/>
    </location>
</feature>
<evidence type="ECO:0000259" key="3">
    <source>
        <dbReference type="SMART" id="SM00385"/>
    </source>
</evidence>
<dbReference type="InterPro" id="IPR043198">
    <property type="entry name" value="Cyclin/Ssn8"/>
</dbReference>
<evidence type="ECO:0000256" key="1">
    <source>
        <dbReference type="ARBA" id="ARBA00008638"/>
    </source>
</evidence>
<evidence type="ECO:0000256" key="2">
    <source>
        <dbReference type="SAM" id="MobiDB-lite"/>
    </source>
</evidence>
<dbReference type="RefSeq" id="XP_033464462.1">
    <property type="nucleotide sequence ID" value="XM_033602381.1"/>
</dbReference>
<proteinExistence type="inferred from homology"/>
<accession>A0A6J3MHJ4</accession>
<reference evidence="5" key="3">
    <citation type="submission" date="2025-08" db="UniProtKB">
        <authorList>
            <consortium name="RefSeq"/>
        </authorList>
    </citation>
    <scope>IDENTIFICATION</scope>
    <source>
        <strain evidence="5">CBS 342.82</strain>
    </source>
</reference>
<feature type="compositionally biased region" description="Polar residues" evidence="2">
    <location>
        <begin position="363"/>
        <end position="372"/>
    </location>
</feature>
<feature type="region of interest" description="Disordered" evidence="2">
    <location>
        <begin position="352"/>
        <end position="372"/>
    </location>
</feature>
<organism evidence="5">
    <name type="scientific">Dissoconium aciculare CBS 342.82</name>
    <dbReference type="NCBI Taxonomy" id="1314786"/>
    <lineage>
        <taxon>Eukaryota</taxon>
        <taxon>Fungi</taxon>
        <taxon>Dikarya</taxon>
        <taxon>Ascomycota</taxon>
        <taxon>Pezizomycotina</taxon>
        <taxon>Dothideomycetes</taxon>
        <taxon>Dothideomycetidae</taxon>
        <taxon>Mycosphaerellales</taxon>
        <taxon>Dissoconiaceae</taxon>
        <taxon>Dissoconium</taxon>
    </lineage>
</organism>
<keyword evidence="4" id="KW-1185">Reference proteome</keyword>
<gene>
    <name evidence="5" type="ORF">K489DRAFT_348766</name>
</gene>
<evidence type="ECO:0000313" key="4">
    <source>
        <dbReference type="Proteomes" id="UP000504637"/>
    </source>
</evidence>
<dbReference type="SUPFAM" id="SSF47954">
    <property type="entry name" value="Cyclin-like"/>
    <property type="match status" value="2"/>
</dbReference>
<comment type="similarity">
    <text evidence="1">Belongs to the cyclin family. Cyclin C subfamily.</text>
</comment>
<feature type="domain" description="Cyclin-like" evidence="3">
    <location>
        <begin position="80"/>
        <end position="180"/>
    </location>
</feature>
<evidence type="ECO:0000313" key="5">
    <source>
        <dbReference type="RefSeq" id="XP_033464462.1"/>
    </source>
</evidence>
<dbReference type="InterPro" id="IPR036915">
    <property type="entry name" value="Cyclin-like_sf"/>
</dbReference>
<dbReference type="GO" id="GO:0016538">
    <property type="term" value="F:cyclin-dependent protein serine/threonine kinase regulator activity"/>
    <property type="evidence" value="ECO:0007669"/>
    <property type="project" value="InterPro"/>
</dbReference>
<dbReference type="OrthoDB" id="4951845at2759"/>
<dbReference type="PANTHER" id="PTHR10026">
    <property type="entry name" value="CYCLIN"/>
    <property type="match status" value="1"/>
</dbReference>
<dbReference type="SMART" id="SM00385">
    <property type="entry name" value="CYCLIN"/>
    <property type="match status" value="1"/>
</dbReference>
<dbReference type="GO" id="GO:0006357">
    <property type="term" value="P:regulation of transcription by RNA polymerase II"/>
    <property type="evidence" value="ECO:0007669"/>
    <property type="project" value="InterPro"/>
</dbReference>
<name>A0A6J3MHJ4_9PEZI</name>
<reference evidence="5" key="2">
    <citation type="submission" date="2020-04" db="EMBL/GenBank/DDBJ databases">
        <authorList>
            <consortium name="NCBI Genome Project"/>
        </authorList>
    </citation>
    <scope>NUCLEOTIDE SEQUENCE</scope>
    <source>
        <strain evidence="5">CBS 342.82</strain>
    </source>
</reference>
<feature type="compositionally biased region" description="Basic and acidic residues" evidence="2">
    <location>
        <begin position="426"/>
        <end position="514"/>
    </location>
</feature>
<reference evidence="5" key="1">
    <citation type="submission" date="2020-01" db="EMBL/GenBank/DDBJ databases">
        <authorList>
            <consortium name="DOE Joint Genome Institute"/>
            <person name="Haridas S."/>
            <person name="Albert R."/>
            <person name="Binder M."/>
            <person name="Bloem J."/>
            <person name="Labutti K."/>
            <person name="Salamov A."/>
            <person name="Andreopoulos B."/>
            <person name="Baker S.E."/>
            <person name="Barry K."/>
            <person name="Bills G."/>
            <person name="Bluhm B.H."/>
            <person name="Cannon C."/>
            <person name="Castanera R."/>
            <person name="Culley D.E."/>
            <person name="Daum C."/>
            <person name="Ezra D."/>
            <person name="Gonzalez J.B."/>
            <person name="Henrissat B."/>
            <person name="Kuo A."/>
            <person name="Liang C."/>
            <person name="Lipzen A."/>
            <person name="Lutzoni F."/>
            <person name="Magnuson J."/>
            <person name="Mondo S."/>
            <person name="Nolan M."/>
            <person name="Ohm R."/>
            <person name="Pangilinan J."/>
            <person name="Park H.-J."/>
            <person name="Ramirez L."/>
            <person name="Alfaro M."/>
            <person name="Sun H."/>
            <person name="Tritt A."/>
            <person name="Yoshinaga Y."/>
            <person name="Zwiers L.-H."/>
            <person name="Turgeon B.G."/>
            <person name="Goodwin S.B."/>
            <person name="Spatafora J.W."/>
            <person name="Crous P.W."/>
            <person name="Grigoriev I.V."/>
        </authorList>
    </citation>
    <scope>NUCLEOTIDE SEQUENCE</scope>
    <source>
        <strain evidence="5">CBS 342.82</strain>
    </source>
</reference>
<dbReference type="Proteomes" id="UP000504637">
    <property type="component" value="Unplaced"/>
</dbReference>
<dbReference type="AlphaFoldDB" id="A0A6J3MHJ4"/>
<dbReference type="InterPro" id="IPR013763">
    <property type="entry name" value="Cyclin-like_dom"/>
</dbReference>